<name>A0AC61QPU9_9BACT</name>
<keyword evidence="2" id="KW-1185">Reference proteome</keyword>
<comment type="caution">
    <text evidence="1">The sequence shown here is derived from an EMBL/GenBank/DDBJ whole genome shotgun (WGS) entry which is preliminary data.</text>
</comment>
<evidence type="ECO:0000313" key="2">
    <source>
        <dbReference type="Proteomes" id="UP000308886"/>
    </source>
</evidence>
<sequence>MKFIAALLITYSHMGMLFPKYGGLVTGGAIGDGLFFFCSGFTLFLGRQDGFINWYKRRINRIYPTIIMWALLSALLFAWDWSITDLITTPKYWFIPCIMVYYAIFYLIRKCMFDRLNLAFIFAFIVIAVSSFWLLDTGSSVMYAAVPFMRVYYFLFMMLGAMTAIRKPAATTVLKSGSYALLCIILYYSCMGLYKTDSFYCNFQLVSLFPLLSAVYWLFRLCDTAVVGSLLGRKYIGTVICFISVLTLEVYMVQYAIFTDKLNSIFPLNIIIVYLLIFVAAYFLKCASHVFSQIFSNEPVHIKGIYQV</sequence>
<reference evidence="1" key="1">
    <citation type="submission" date="2019-04" db="EMBL/GenBank/DDBJ databases">
        <title>Microbes associate with the intestines of laboratory mice.</title>
        <authorList>
            <person name="Navarre W."/>
            <person name="Wong E."/>
            <person name="Huang K."/>
            <person name="Tropini C."/>
            <person name="Ng K."/>
            <person name="Yu B."/>
        </authorList>
    </citation>
    <scope>NUCLEOTIDE SEQUENCE</scope>
    <source>
        <strain evidence="1">NM73_A23</strain>
    </source>
</reference>
<keyword evidence="1" id="KW-0012">Acyltransferase</keyword>
<accession>A0AC61QPU9</accession>
<dbReference type="Proteomes" id="UP000308886">
    <property type="component" value="Unassembled WGS sequence"/>
</dbReference>
<evidence type="ECO:0000313" key="1">
    <source>
        <dbReference type="EMBL" id="TGX82097.1"/>
    </source>
</evidence>
<organism evidence="1 2">
    <name type="scientific">Palleniella muris</name>
    <dbReference type="NCBI Taxonomy" id="3038145"/>
    <lineage>
        <taxon>Bacteria</taxon>
        <taxon>Pseudomonadati</taxon>
        <taxon>Bacteroidota</taxon>
        <taxon>Bacteroidia</taxon>
        <taxon>Bacteroidales</taxon>
        <taxon>Prevotellaceae</taxon>
        <taxon>Palleniella</taxon>
    </lineage>
</organism>
<gene>
    <name evidence="1" type="ORF">E5358_08540</name>
</gene>
<protein>
    <submittedName>
        <fullName evidence="1">Acyltransferase</fullName>
    </submittedName>
</protein>
<proteinExistence type="predicted"/>
<keyword evidence="1" id="KW-0808">Transferase</keyword>
<dbReference type="EMBL" id="SRZC01000012">
    <property type="protein sequence ID" value="TGX82097.1"/>
    <property type="molecule type" value="Genomic_DNA"/>
</dbReference>